<dbReference type="SUPFAM" id="SSF52172">
    <property type="entry name" value="CheY-like"/>
    <property type="match status" value="1"/>
</dbReference>
<accession>A0ABU5PFN4</accession>
<dbReference type="InterPro" id="IPR011006">
    <property type="entry name" value="CheY-like_superfamily"/>
</dbReference>
<evidence type="ECO:0000313" key="3">
    <source>
        <dbReference type="EMBL" id="MEA3568733.1"/>
    </source>
</evidence>
<comment type="caution">
    <text evidence="3">The sequence shown here is derived from an EMBL/GenBank/DDBJ whole genome shotgun (WGS) entry which is preliminary data.</text>
</comment>
<evidence type="ECO:0000259" key="2">
    <source>
        <dbReference type="PROSITE" id="PS50110"/>
    </source>
</evidence>
<comment type="caution">
    <text evidence="1">Lacks conserved residue(s) required for the propagation of feature annotation.</text>
</comment>
<organism evidence="3 4">
    <name type="scientific">Paenibacillus phoenicis</name>
    <dbReference type="NCBI Taxonomy" id="554117"/>
    <lineage>
        <taxon>Bacteria</taxon>
        <taxon>Bacillati</taxon>
        <taxon>Bacillota</taxon>
        <taxon>Bacilli</taxon>
        <taxon>Bacillales</taxon>
        <taxon>Paenibacillaceae</taxon>
        <taxon>Paenibacillus</taxon>
    </lineage>
</organism>
<proteinExistence type="predicted"/>
<dbReference type="EMBL" id="JAYERP010000001">
    <property type="protein sequence ID" value="MEA3568733.1"/>
    <property type="molecule type" value="Genomic_DNA"/>
</dbReference>
<reference evidence="3 4" key="1">
    <citation type="submission" date="2023-12" db="EMBL/GenBank/DDBJ databases">
        <title>Whole genome sequencing of Paenibacillus phoenicis isolated from the Phoenix Mars Lander spacecraft assembly facility.</title>
        <authorList>
            <person name="Garcia A."/>
            <person name="Venkateswaran K."/>
        </authorList>
    </citation>
    <scope>NUCLEOTIDE SEQUENCE [LARGE SCALE GENOMIC DNA]</scope>
    <source>
        <strain evidence="3 4">3PO2SA</strain>
    </source>
</reference>
<dbReference type="Gene3D" id="3.40.50.2300">
    <property type="match status" value="1"/>
</dbReference>
<feature type="domain" description="Response regulatory" evidence="2">
    <location>
        <begin position="3"/>
        <end position="51"/>
    </location>
</feature>
<evidence type="ECO:0000313" key="4">
    <source>
        <dbReference type="Proteomes" id="UP001292216"/>
    </source>
</evidence>
<protein>
    <recommendedName>
        <fullName evidence="2">Response regulatory domain-containing protein</fullName>
    </recommendedName>
</protein>
<gene>
    <name evidence="3" type="ORF">U9M73_01805</name>
</gene>
<sequence>MARILIADDSPSIRFLISALVTEASHEVVLQAKDGLEALNAYYETNPDLLD</sequence>
<evidence type="ECO:0000256" key="1">
    <source>
        <dbReference type="PROSITE-ProRule" id="PRU00169"/>
    </source>
</evidence>
<dbReference type="PROSITE" id="PS50110">
    <property type="entry name" value="RESPONSE_REGULATORY"/>
    <property type="match status" value="1"/>
</dbReference>
<dbReference type="Proteomes" id="UP001292216">
    <property type="component" value="Unassembled WGS sequence"/>
</dbReference>
<dbReference type="RefSeq" id="WP_323076080.1">
    <property type="nucleotide sequence ID" value="NZ_CBCSKM010000021.1"/>
</dbReference>
<keyword evidence="4" id="KW-1185">Reference proteome</keyword>
<dbReference type="InterPro" id="IPR001789">
    <property type="entry name" value="Sig_transdc_resp-reg_receiver"/>
</dbReference>
<name>A0ABU5PFN4_9BACL</name>